<proteinExistence type="predicted"/>
<sequence>MFYHRAFNSSLINDGKNMTLKITIDKNP</sequence>
<name>A0A0E9XLX6_ANGAN</name>
<reference evidence="1" key="2">
    <citation type="journal article" date="2015" name="Fish Shellfish Immunol.">
        <title>Early steps in the European eel (Anguilla anguilla)-Vibrio vulnificus interaction in the gills: Role of the RtxA13 toxin.</title>
        <authorList>
            <person name="Callol A."/>
            <person name="Pajuelo D."/>
            <person name="Ebbesson L."/>
            <person name="Teles M."/>
            <person name="MacKenzie S."/>
            <person name="Amaro C."/>
        </authorList>
    </citation>
    <scope>NUCLEOTIDE SEQUENCE</scope>
</reference>
<dbReference type="EMBL" id="GBXM01004854">
    <property type="protein sequence ID" value="JAI03724.1"/>
    <property type="molecule type" value="Transcribed_RNA"/>
</dbReference>
<reference evidence="1" key="1">
    <citation type="submission" date="2014-11" db="EMBL/GenBank/DDBJ databases">
        <authorList>
            <person name="Amaro Gonzalez C."/>
        </authorList>
    </citation>
    <scope>NUCLEOTIDE SEQUENCE</scope>
</reference>
<dbReference type="AlphaFoldDB" id="A0A0E9XLX6"/>
<evidence type="ECO:0000313" key="1">
    <source>
        <dbReference type="EMBL" id="JAI03723.1"/>
    </source>
</evidence>
<dbReference type="EMBL" id="GBXM01004855">
    <property type="protein sequence ID" value="JAI03723.1"/>
    <property type="molecule type" value="Transcribed_RNA"/>
</dbReference>
<protein>
    <submittedName>
        <fullName evidence="1">Uncharacterized protein</fullName>
    </submittedName>
</protein>
<organism evidence="1">
    <name type="scientific">Anguilla anguilla</name>
    <name type="common">European freshwater eel</name>
    <name type="synonym">Muraena anguilla</name>
    <dbReference type="NCBI Taxonomy" id="7936"/>
    <lineage>
        <taxon>Eukaryota</taxon>
        <taxon>Metazoa</taxon>
        <taxon>Chordata</taxon>
        <taxon>Craniata</taxon>
        <taxon>Vertebrata</taxon>
        <taxon>Euteleostomi</taxon>
        <taxon>Actinopterygii</taxon>
        <taxon>Neopterygii</taxon>
        <taxon>Teleostei</taxon>
        <taxon>Anguilliformes</taxon>
        <taxon>Anguillidae</taxon>
        <taxon>Anguilla</taxon>
    </lineage>
</organism>
<accession>A0A0E9XLX6</accession>